<keyword evidence="4" id="KW-1185">Reference proteome</keyword>
<feature type="signal peptide" evidence="2">
    <location>
        <begin position="1"/>
        <end position="18"/>
    </location>
</feature>
<dbReference type="KEGG" id="pcy:PCYB_041020"/>
<sequence>MNCLFFVKILTVPFLIWIHRHHRTYNGTVTESLKEKLIQNDLNPYFQCGRWLAEGEGNAGEKSEKAKTVVSTEGSTSGEVKPPEEKKEENKMPKKEEGETDKTVATAVNDVPLLPTGIKEIIDLLTGIIALNLEEQKLKFKLFVEEIKLNDMVEKIKIKNTIKLNAEKDLEELSQIEENFMINYRKHKIQLKGIKKKIELKKKLLKYRIINKIIKESPKGENSGNLTKEDLIELEIIKVDEQVERLIQNGGLPPAGKGPLKNEEKGDEDGDKANKNGKSKGKAKMIN</sequence>
<dbReference type="VEuPathDB" id="PlasmoDB:PCYB_041020"/>
<feature type="compositionally biased region" description="Low complexity" evidence="1">
    <location>
        <begin position="250"/>
        <end position="259"/>
    </location>
</feature>
<feature type="chain" id="PRO_5003895121" evidence="2">
    <location>
        <begin position="19"/>
        <end position="287"/>
    </location>
</feature>
<organism evidence="3 4">
    <name type="scientific">Plasmodium cynomolgi (strain B)</name>
    <dbReference type="NCBI Taxonomy" id="1120755"/>
    <lineage>
        <taxon>Eukaryota</taxon>
        <taxon>Sar</taxon>
        <taxon>Alveolata</taxon>
        <taxon>Apicomplexa</taxon>
        <taxon>Aconoidasida</taxon>
        <taxon>Haemosporida</taxon>
        <taxon>Plasmodiidae</taxon>
        <taxon>Plasmodium</taxon>
        <taxon>Plasmodium (Plasmodium)</taxon>
    </lineage>
</organism>
<dbReference type="RefSeq" id="XP_004225301.1">
    <property type="nucleotide sequence ID" value="XM_004225253.1"/>
</dbReference>
<evidence type="ECO:0000256" key="1">
    <source>
        <dbReference type="SAM" id="MobiDB-lite"/>
    </source>
</evidence>
<name>K6USG5_PLACD</name>
<dbReference type="EMBL" id="DF157096">
    <property type="protein sequence ID" value="GAB64900.1"/>
    <property type="molecule type" value="Genomic_DNA"/>
</dbReference>
<accession>K6USG5</accession>
<proteinExistence type="predicted"/>
<dbReference type="AlphaFoldDB" id="K6USG5"/>
<feature type="compositionally biased region" description="Basic residues" evidence="1">
    <location>
        <begin position="275"/>
        <end position="287"/>
    </location>
</feature>
<feature type="compositionally biased region" description="Polar residues" evidence="1">
    <location>
        <begin position="69"/>
        <end position="78"/>
    </location>
</feature>
<feature type="region of interest" description="Disordered" evidence="1">
    <location>
        <begin position="248"/>
        <end position="287"/>
    </location>
</feature>
<evidence type="ECO:0000313" key="4">
    <source>
        <dbReference type="Proteomes" id="UP000006319"/>
    </source>
</evidence>
<reference evidence="3 4" key="1">
    <citation type="journal article" date="2012" name="Nat. Genet.">
        <title>Plasmodium cynomolgi genome sequences provide insight into Plasmodium vivax and the monkey malaria clade.</title>
        <authorList>
            <person name="Tachibana S."/>
            <person name="Sullivan S.A."/>
            <person name="Kawai S."/>
            <person name="Nakamura S."/>
            <person name="Kim H.R."/>
            <person name="Goto N."/>
            <person name="Arisue N."/>
            <person name="Palacpac N.M.Q."/>
            <person name="Honma H."/>
            <person name="Yagi M."/>
            <person name="Tougan T."/>
            <person name="Katakai Y."/>
            <person name="Kaneko O."/>
            <person name="Mita T."/>
            <person name="Kita K."/>
            <person name="Yasutomi Y."/>
            <person name="Sutton P.L."/>
            <person name="Shakhbatyan R."/>
            <person name="Horii T."/>
            <person name="Yasunaga T."/>
            <person name="Barnwell J.W."/>
            <person name="Escalante A.A."/>
            <person name="Carlton J.M."/>
            <person name="Tanabe K."/>
        </authorList>
    </citation>
    <scope>NUCLEOTIDE SEQUENCE [LARGE SCALE GENOMIC DNA]</scope>
    <source>
        <strain evidence="3 4">B</strain>
    </source>
</reference>
<feature type="region of interest" description="Disordered" evidence="1">
    <location>
        <begin position="57"/>
        <end position="101"/>
    </location>
</feature>
<evidence type="ECO:0000256" key="2">
    <source>
        <dbReference type="SAM" id="SignalP"/>
    </source>
</evidence>
<dbReference type="Proteomes" id="UP000006319">
    <property type="component" value="Chromosome 4"/>
</dbReference>
<dbReference type="OrthoDB" id="386970at2759"/>
<protein>
    <submittedName>
        <fullName evidence="3">Uncharacterized protein</fullName>
    </submittedName>
</protein>
<feature type="compositionally biased region" description="Basic and acidic residues" evidence="1">
    <location>
        <begin position="81"/>
        <end position="101"/>
    </location>
</feature>
<dbReference type="GeneID" id="14695738"/>
<gene>
    <name evidence="3" type="ORF">PCYB_041020</name>
</gene>
<keyword evidence="2" id="KW-0732">Signal</keyword>
<evidence type="ECO:0000313" key="3">
    <source>
        <dbReference type="EMBL" id="GAB64900.1"/>
    </source>
</evidence>